<proteinExistence type="predicted"/>
<dbReference type="AlphaFoldDB" id="A0AA39YGW2"/>
<reference evidence="2" key="1">
    <citation type="submission" date="2023-06" db="EMBL/GenBank/DDBJ databases">
        <title>Genome-scale phylogeny and comparative genomics of the fungal order Sordariales.</title>
        <authorList>
            <consortium name="Lawrence Berkeley National Laboratory"/>
            <person name="Hensen N."/>
            <person name="Bonometti L."/>
            <person name="Westerberg I."/>
            <person name="Brannstrom I.O."/>
            <person name="Guillou S."/>
            <person name="Cros-Aarteil S."/>
            <person name="Calhoun S."/>
            <person name="Haridas S."/>
            <person name="Kuo A."/>
            <person name="Mondo S."/>
            <person name="Pangilinan J."/>
            <person name="Riley R."/>
            <person name="Labutti K."/>
            <person name="Andreopoulos B."/>
            <person name="Lipzen A."/>
            <person name="Chen C."/>
            <person name="Yanf M."/>
            <person name="Daum C."/>
            <person name="Ng V."/>
            <person name="Clum A."/>
            <person name="Steindorff A."/>
            <person name="Ohm R."/>
            <person name="Martin F."/>
            <person name="Silar P."/>
            <person name="Natvig D."/>
            <person name="Lalanne C."/>
            <person name="Gautier V."/>
            <person name="Ament-Velasquez S.L."/>
            <person name="Kruys A."/>
            <person name="Hutchinson M.I."/>
            <person name="Powell A.J."/>
            <person name="Barry K."/>
            <person name="Miller A.N."/>
            <person name="Grigoriev I.V."/>
            <person name="Debuchy R."/>
            <person name="Gladieux P."/>
            <person name="Thoren M.H."/>
            <person name="Johannesson H."/>
        </authorList>
    </citation>
    <scope>NUCLEOTIDE SEQUENCE</scope>
    <source>
        <strain evidence="2">SMH2532-1</strain>
    </source>
</reference>
<dbReference type="EMBL" id="JAULSV010000002">
    <property type="protein sequence ID" value="KAK0651297.1"/>
    <property type="molecule type" value="Genomic_DNA"/>
</dbReference>
<evidence type="ECO:0000313" key="3">
    <source>
        <dbReference type="Proteomes" id="UP001174936"/>
    </source>
</evidence>
<sequence length="511" mass="56228">MASPAAAGTAAPVFASRPSGALRFRPRGRWDDSIPPTLRPLVRAYLLGYASAVTPRLLTLLLQHLTRWEQAKKQGKHDSEQQQKQQTGDPFSKALERILHGGLDPRRFPTFCAALVGGSTLLEAPFMVALDKLPASLSDAARKRLSRWFACFVAAWLSLRLLQSKQSPGFTENGPIPSAEPPGVAYQTTRYAGRTLDLTLFAFTRAVDVVTGELWSRRRAKRQAAGRWTALEAAVSRLTDPAIFALSSGLIMWTWIYLPSRLPRSYNKWIGSAAAVDPRLIEALQRCRTGELIYGQETGQASLLGGMCDDYNWPRSWGDPAVSVPFPCEMVHMGTGPSCELHALSRFGRSFRWAMATYLPLNLLLALRNPNRAALRRALISSSRSSAFLGAFIALFYYGVCLARTRVGPRIVGTDPKARQCIDGGICVGTGCFLCGWSILLENAGRRKDMALFVAPRALASLLPRRYPWDKQWRETVVFASSTAIVFTCVAENKSRVRGVLGKVLGSVLTP</sequence>
<dbReference type="PANTHER" id="PTHR12459">
    <property type="entry name" value="TRANSMEMBRANE PROTEIN 135-RELATED"/>
    <property type="match status" value="1"/>
</dbReference>
<dbReference type="InterPro" id="IPR026749">
    <property type="entry name" value="Tmem135"/>
</dbReference>
<feature type="transmembrane region" description="Helical" evidence="1">
    <location>
        <begin position="387"/>
        <end position="403"/>
    </location>
</feature>
<protein>
    <submittedName>
        <fullName evidence="2">Integral membrane protein</fullName>
    </submittedName>
</protein>
<dbReference type="PANTHER" id="PTHR12459:SF15">
    <property type="entry name" value="TRANSMEMBRANE PROTEIN 135"/>
    <property type="match status" value="1"/>
</dbReference>
<evidence type="ECO:0000256" key="1">
    <source>
        <dbReference type="SAM" id="Phobius"/>
    </source>
</evidence>
<keyword evidence="1" id="KW-0472">Membrane</keyword>
<keyword evidence="1" id="KW-0812">Transmembrane</keyword>
<organism evidence="2 3">
    <name type="scientific">Cercophora newfieldiana</name>
    <dbReference type="NCBI Taxonomy" id="92897"/>
    <lineage>
        <taxon>Eukaryota</taxon>
        <taxon>Fungi</taxon>
        <taxon>Dikarya</taxon>
        <taxon>Ascomycota</taxon>
        <taxon>Pezizomycotina</taxon>
        <taxon>Sordariomycetes</taxon>
        <taxon>Sordariomycetidae</taxon>
        <taxon>Sordariales</taxon>
        <taxon>Lasiosphaeriaceae</taxon>
        <taxon>Cercophora</taxon>
    </lineage>
</organism>
<feature type="transmembrane region" description="Helical" evidence="1">
    <location>
        <begin position="350"/>
        <end position="367"/>
    </location>
</feature>
<keyword evidence="3" id="KW-1185">Reference proteome</keyword>
<name>A0AA39YGW2_9PEZI</name>
<dbReference type="Proteomes" id="UP001174936">
    <property type="component" value="Unassembled WGS sequence"/>
</dbReference>
<gene>
    <name evidence="2" type="ORF">B0T16DRAFT_76512</name>
</gene>
<accession>A0AA39YGW2</accession>
<keyword evidence="1" id="KW-1133">Transmembrane helix</keyword>
<comment type="caution">
    <text evidence="2">The sequence shown here is derived from an EMBL/GenBank/DDBJ whole genome shotgun (WGS) entry which is preliminary data.</text>
</comment>
<evidence type="ECO:0000313" key="2">
    <source>
        <dbReference type="EMBL" id="KAK0651297.1"/>
    </source>
</evidence>